<reference evidence="2 3" key="1">
    <citation type="journal article" date="2017" name="Nat. Commun.">
        <title>In situ click chemistry generation of cyclooxygenase-2 inhibitors.</title>
        <authorList>
            <person name="Bhardwaj A."/>
            <person name="Kaur J."/>
            <person name="Wuest M."/>
            <person name="Wuest F."/>
        </authorList>
    </citation>
    <scope>NUCLEOTIDE SEQUENCE [LARGE SCALE GENOMIC DNA]</scope>
    <source>
        <strain evidence="2">S2_018_000_R2_106</strain>
    </source>
</reference>
<name>A0A6N4RAW7_BLAVI</name>
<dbReference type="AlphaFoldDB" id="A0A6N4RAW7"/>
<protein>
    <submittedName>
        <fullName evidence="2">Uncharacterized protein</fullName>
    </submittedName>
</protein>
<organism evidence="2 3">
    <name type="scientific">Blastochloris viridis</name>
    <name type="common">Rhodopseudomonas viridis</name>
    <dbReference type="NCBI Taxonomy" id="1079"/>
    <lineage>
        <taxon>Bacteria</taxon>
        <taxon>Pseudomonadati</taxon>
        <taxon>Pseudomonadota</taxon>
        <taxon>Alphaproteobacteria</taxon>
        <taxon>Hyphomicrobiales</taxon>
        <taxon>Blastochloridaceae</taxon>
        <taxon>Blastochloris</taxon>
    </lineage>
</organism>
<evidence type="ECO:0000313" key="2">
    <source>
        <dbReference type="EMBL" id="TKW61212.1"/>
    </source>
</evidence>
<evidence type="ECO:0000313" key="3">
    <source>
        <dbReference type="Proteomes" id="UP000320948"/>
    </source>
</evidence>
<feature type="coiled-coil region" evidence="1">
    <location>
        <begin position="84"/>
        <end position="111"/>
    </location>
</feature>
<accession>A0A6N4RAW7</accession>
<keyword evidence="1" id="KW-0175">Coiled coil</keyword>
<gene>
    <name evidence="2" type="ORF">DI628_00865</name>
</gene>
<dbReference type="Proteomes" id="UP000320948">
    <property type="component" value="Unassembled WGS sequence"/>
</dbReference>
<dbReference type="EMBL" id="VAFM01000001">
    <property type="protein sequence ID" value="TKW61212.1"/>
    <property type="molecule type" value="Genomic_DNA"/>
</dbReference>
<comment type="caution">
    <text evidence="2">The sequence shown here is derived from an EMBL/GenBank/DDBJ whole genome shotgun (WGS) entry which is preliminary data.</text>
</comment>
<proteinExistence type="predicted"/>
<evidence type="ECO:0000256" key="1">
    <source>
        <dbReference type="SAM" id="Coils"/>
    </source>
</evidence>
<sequence length="149" mass="17329">MNIFTKFFSVFFRKQPESTVTFTGEDQFTCLTGNFKKCPDGQYLNLDNNRILSPLVFYASLVAKDRPFFEKPLYFHNDMSLELAENVQKQLDAIEDAKEDERRRKLILEDRKMPLGINQRPFSLRCEAPRSASFISLKIDEPHTITPNG</sequence>